<organism evidence="1 2">
    <name type="scientific">Iphiclides podalirius</name>
    <name type="common">scarce swallowtail</name>
    <dbReference type="NCBI Taxonomy" id="110791"/>
    <lineage>
        <taxon>Eukaryota</taxon>
        <taxon>Metazoa</taxon>
        <taxon>Ecdysozoa</taxon>
        <taxon>Arthropoda</taxon>
        <taxon>Hexapoda</taxon>
        <taxon>Insecta</taxon>
        <taxon>Pterygota</taxon>
        <taxon>Neoptera</taxon>
        <taxon>Endopterygota</taxon>
        <taxon>Lepidoptera</taxon>
        <taxon>Glossata</taxon>
        <taxon>Ditrysia</taxon>
        <taxon>Papilionoidea</taxon>
        <taxon>Papilionidae</taxon>
        <taxon>Papilioninae</taxon>
        <taxon>Iphiclides</taxon>
    </lineage>
</organism>
<evidence type="ECO:0000313" key="1">
    <source>
        <dbReference type="EMBL" id="CAH2070801.1"/>
    </source>
</evidence>
<gene>
    <name evidence="1" type="ORF">IPOD504_LOCUS14850</name>
</gene>
<dbReference type="Proteomes" id="UP000837857">
    <property type="component" value="Chromosome 6"/>
</dbReference>
<dbReference type="EMBL" id="OW152818">
    <property type="protein sequence ID" value="CAH2070801.1"/>
    <property type="molecule type" value="Genomic_DNA"/>
</dbReference>
<sequence>MMDTTSVPIGSVIPFAINLTKAQAVRTKVAGDAGANVILLEGRRATNHPYCPLIPQQWGGGRAVDSGWLIPPAD</sequence>
<name>A0ABN8IXP7_9NEOP</name>
<protein>
    <submittedName>
        <fullName evidence="1">Uncharacterized protein</fullName>
    </submittedName>
</protein>
<accession>A0ABN8IXP7</accession>
<evidence type="ECO:0000313" key="2">
    <source>
        <dbReference type="Proteomes" id="UP000837857"/>
    </source>
</evidence>
<feature type="non-terminal residue" evidence="1">
    <location>
        <position position="74"/>
    </location>
</feature>
<proteinExistence type="predicted"/>
<reference evidence="1" key="1">
    <citation type="submission" date="2022-03" db="EMBL/GenBank/DDBJ databases">
        <authorList>
            <person name="Martin H S."/>
        </authorList>
    </citation>
    <scope>NUCLEOTIDE SEQUENCE</scope>
</reference>
<keyword evidence="2" id="KW-1185">Reference proteome</keyword>